<dbReference type="EMBL" id="HBUF01340652">
    <property type="protein sequence ID" value="CAG6702789.1"/>
    <property type="molecule type" value="Transcribed_RNA"/>
</dbReference>
<keyword evidence="1" id="KW-0812">Transmembrane</keyword>
<feature type="transmembrane region" description="Helical" evidence="1">
    <location>
        <begin position="40"/>
        <end position="65"/>
    </location>
</feature>
<protein>
    <recommendedName>
        <fullName evidence="3">Transmembrane protein</fullName>
    </recommendedName>
</protein>
<dbReference type="EMBL" id="HBUF01340656">
    <property type="protein sequence ID" value="CAG6702813.1"/>
    <property type="molecule type" value="Transcribed_RNA"/>
</dbReference>
<keyword evidence="1" id="KW-0472">Membrane</keyword>
<evidence type="ECO:0000313" key="2">
    <source>
        <dbReference type="EMBL" id="CAG6702783.1"/>
    </source>
</evidence>
<evidence type="ECO:0000256" key="1">
    <source>
        <dbReference type="SAM" id="Phobius"/>
    </source>
</evidence>
<proteinExistence type="predicted"/>
<organism evidence="2">
    <name type="scientific">Cacopsylla melanoneura</name>
    <dbReference type="NCBI Taxonomy" id="428564"/>
    <lineage>
        <taxon>Eukaryota</taxon>
        <taxon>Metazoa</taxon>
        <taxon>Ecdysozoa</taxon>
        <taxon>Arthropoda</taxon>
        <taxon>Hexapoda</taxon>
        <taxon>Insecta</taxon>
        <taxon>Pterygota</taxon>
        <taxon>Neoptera</taxon>
        <taxon>Paraneoptera</taxon>
        <taxon>Hemiptera</taxon>
        <taxon>Sternorrhyncha</taxon>
        <taxon>Psylloidea</taxon>
        <taxon>Psyllidae</taxon>
        <taxon>Psyllinae</taxon>
        <taxon>Cacopsylla</taxon>
    </lineage>
</organism>
<dbReference type="EMBL" id="HBUF01340653">
    <property type="protein sequence ID" value="CAG6702795.1"/>
    <property type="molecule type" value="Transcribed_RNA"/>
</dbReference>
<evidence type="ECO:0008006" key="3">
    <source>
        <dbReference type="Google" id="ProtNLM"/>
    </source>
</evidence>
<dbReference type="EMBL" id="HBUF01340654">
    <property type="protein sequence ID" value="CAG6702801.1"/>
    <property type="molecule type" value="Transcribed_RNA"/>
</dbReference>
<name>A0A8D8XPC1_9HEMI</name>
<accession>A0A8D8XPC1</accession>
<reference evidence="2" key="1">
    <citation type="submission" date="2021-05" db="EMBL/GenBank/DDBJ databases">
        <authorList>
            <person name="Alioto T."/>
            <person name="Alioto T."/>
            <person name="Gomez Garrido J."/>
        </authorList>
    </citation>
    <scope>NUCLEOTIDE SEQUENCE</scope>
</reference>
<sequence length="130" mass="15400">MWRFKGNRRLGPKRTVLMRSSQSPGVLLTWRMWTEFYDNFGVVFFCGICLVESLTDSRFFLFYFFCCCSSLRNRDCYLSLLLFYLSVEEQEFSFIILFSVGEHAITSSLVHVGRSEIFVDVKFWETELAF</sequence>
<dbReference type="AlphaFoldDB" id="A0A8D8XPC1"/>
<keyword evidence="1" id="KW-1133">Transmembrane helix</keyword>
<dbReference type="EMBL" id="HBUF01340651">
    <property type="protein sequence ID" value="CAG6702783.1"/>
    <property type="molecule type" value="Transcribed_RNA"/>
</dbReference>